<dbReference type="GO" id="GO:0097363">
    <property type="term" value="F:protein O-acetylglucosaminyltransferase activity"/>
    <property type="evidence" value="ECO:0007669"/>
    <property type="project" value="TreeGrafter"/>
</dbReference>
<dbReference type="Proteomes" id="UP000005824">
    <property type="component" value="Unassembled WGS sequence"/>
</dbReference>
<feature type="repeat" description="TPR" evidence="1">
    <location>
        <begin position="142"/>
        <end position="175"/>
    </location>
</feature>
<name>B4D8D4_9BACT</name>
<feature type="repeat" description="TPR" evidence="1">
    <location>
        <begin position="210"/>
        <end position="243"/>
    </location>
</feature>
<dbReference type="Gene3D" id="3.40.50.2000">
    <property type="entry name" value="Glycogen Phosphorylase B"/>
    <property type="match status" value="1"/>
</dbReference>
<dbReference type="InParanoid" id="B4D8D4"/>
<feature type="repeat" description="TPR" evidence="1">
    <location>
        <begin position="40"/>
        <end position="73"/>
    </location>
</feature>
<evidence type="ECO:0000313" key="3">
    <source>
        <dbReference type="Proteomes" id="UP000005824"/>
    </source>
</evidence>
<comment type="caution">
    <text evidence="2">The sequence shown here is derived from an EMBL/GenBank/DDBJ whole genome shotgun (WGS) entry which is preliminary data.</text>
</comment>
<dbReference type="SMART" id="SM00028">
    <property type="entry name" value="TPR"/>
    <property type="match status" value="7"/>
</dbReference>
<dbReference type="GO" id="GO:0006493">
    <property type="term" value="P:protein O-linked glycosylation"/>
    <property type="evidence" value="ECO:0007669"/>
    <property type="project" value="InterPro"/>
</dbReference>
<dbReference type="RefSeq" id="WP_006982495.1">
    <property type="nucleotide sequence ID" value="NZ_ABVL01000021.1"/>
</dbReference>
<feature type="repeat" description="TPR" evidence="1">
    <location>
        <begin position="176"/>
        <end position="209"/>
    </location>
</feature>
<evidence type="ECO:0000256" key="1">
    <source>
        <dbReference type="PROSITE-ProRule" id="PRU00339"/>
    </source>
</evidence>
<dbReference type="PANTHER" id="PTHR44366">
    <property type="entry name" value="UDP-N-ACETYLGLUCOSAMINE--PEPTIDE N-ACETYLGLUCOSAMINYLTRANSFERASE 110 KDA SUBUNIT"/>
    <property type="match status" value="1"/>
</dbReference>
<keyword evidence="1" id="KW-0802">TPR repeat</keyword>
<reference evidence="2 3" key="1">
    <citation type="journal article" date="2011" name="J. Bacteriol.">
        <title>Genome sequence of Chthoniobacter flavus Ellin428, an aerobic heterotrophic soil bacterium.</title>
        <authorList>
            <person name="Kant R."/>
            <person name="van Passel M.W."/>
            <person name="Palva A."/>
            <person name="Lucas S."/>
            <person name="Lapidus A."/>
            <person name="Glavina Del Rio T."/>
            <person name="Dalin E."/>
            <person name="Tice H."/>
            <person name="Bruce D."/>
            <person name="Goodwin L."/>
            <person name="Pitluck S."/>
            <person name="Larimer F.W."/>
            <person name="Land M.L."/>
            <person name="Hauser L."/>
            <person name="Sangwan P."/>
            <person name="de Vos W.M."/>
            <person name="Janssen P.H."/>
            <person name="Smidt H."/>
        </authorList>
    </citation>
    <scope>NUCLEOTIDE SEQUENCE [LARGE SCALE GENOMIC DNA]</scope>
    <source>
        <strain evidence="2 3">Ellin428</strain>
    </source>
</reference>
<dbReference type="Pfam" id="PF13181">
    <property type="entry name" value="TPR_8"/>
    <property type="match status" value="1"/>
</dbReference>
<feature type="repeat" description="TPR" evidence="1">
    <location>
        <begin position="74"/>
        <end position="107"/>
    </location>
</feature>
<dbReference type="PANTHER" id="PTHR44366:SF1">
    <property type="entry name" value="UDP-N-ACETYLGLUCOSAMINE--PEPTIDE N-ACETYLGLUCOSAMINYLTRANSFERASE 110 KDA SUBUNIT"/>
    <property type="match status" value="1"/>
</dbReference>
<dbReference type="InterPro" id="IPR019734">
    <property type="entry name" value="TPR_rpt"/>
</dbReference>
<dbReference type="Pfam" id="PF13432">
    <property type="entry name" value="TPR_16"/>
    <property type="match status" value="1"/>
</dbReference>
<gene>
    <name evidence="2" type="ORF">CfE428DRAFT_5174</name>
</gene>
<dbReference type="SUPFAM" id="SSF53756">
    <property type="entry name" value="UDP-Glycosyltransferase/glycogen phosphorylase"/>
    <property type="match status" value="1"/>
</dbReference>
<dbReference type="PROSITE" id="PS50293">
    <property type="entry name" value="TPR_REGION"/>
    <property type="match status" value="2"/>
</dbReference>
<dbReference type="Gene3D" id="1.25.40.10">
    <property type="entry name" value="Tetratricopeptide repeat domain"/>
    <property type="match status" value="2"/>
</dbReference>
<dbReference type="Pfam" id="PF01075">
    <property type="entry name" value="Glyco_transf_9"/>
    <property type="match status" value="1"/>
</dbReference>
<keyword evidence="3" id="KW-1185">Reference proteome</keyword>
<dbReference type="STRING" id="497964.CfE428DRAFT_5174"/>
<dbReference type="InterPro" id="IPR037919">
    <property type="entry name" value="OGT"/>
</dbReference>
<feature type="repeat" description="TPR" evidence="1">
    <location>
        <begin position="108"/>
        <end position="141"/>
    </location>
</feature>
<evidence type="ECO:0000313" key="2">
    <source>
        <dbReference type="EMBL" id="EDY17327.1"/>
    </source>
</evidence>
<organism evidence="2 3">
    <name type="scientific">Chthoniobacter flavus Ellin428</name>
    <dbReference type="NCBI Taxonomy" id="497964"/>
    <lineage>
        <taxon>Bacteria</taxon>
        <taxon>Pseudomonadati</taxon>
        <taxon>Verrucomicrobiota</taxon>
        <taxon>Spartobacteria</taxon>
        <taxon>Chthoniobacterales</taxon>
        <taxon>Chthoniobacteraceae</taxon>
        <taxon>Chthoniobacter</taxon>
    </lineage>
</organism>
<dbReference type="PROSITE" id="PS50005">
    <property type="entry name" value="TPR"/>
    <property type="match status" value="6"/>
</dbReference>
<dbReference type="Pfam" id="PF13414">
    <property type="entry name" value="TPR_11"/>
    <property type="match status" value="1"/>
</dbReference>
<sequence>MPAITIAQAFRLAVQYHGSGDLAAAEAICRQILAAASGHAEAWHLLGVCLLSTGRHEEARECLAQAAALAPSVACMRCDLGVVHRFLGQHEEAVRCFERALQIDPEYAPAWTNLSDTLLRVGRLDEAISSGQRAVAAQPDLAEAHSNLGNALRDKGRLDEAIHHFLRALAINPQFIAAYNNLAHAYIEADRLDDAIASCDRALGRQPTFAKAWLNRGTAYMGKDEVGEAEQSFRRALACQPDYPDAHWNLGIALLLSGQYEDGWREFEWRHSSTVQKNLGGLAAGVSQPKWDGSPAEGATILVYAEQGIGDTIQFARYLPLVRAQARARRVLFRCPPSLAGLFAASGEWHAEIIPHATEDGSASLEFDQHIALPSLPLALRRFTPEPADHPYLQADADQRARWRDRLGSSSRTKVGLVWKGNPKHVDDRRRSLDPHLLSPLLRVPEVDFYSLQVTHPSIPAPLVSPEGVIDLTAHLTDFTETAACLAELDLLISVDTAAAHLAGALGRPVWTLLPFAPDWRWGLESESTPWYATMRLFRQKTAGAWEEVIERVAAELSAFRVARVP</sequence>
<protein>
    <submittedName>
        <fullName evidence="2">TPR repeat-containing protein</fullName>
    </submittedName>
</protein>
<dbReference type="eggNOG" id="COG0457">
    <property type="taxonomic scope" value="Bacteria"/>
</dbReference>
<proteinExistence type="predicted"/>
<dbReference type="AlphaFoldDB" id="B4D8D4"/>
<dbReference type="EMBL" id="ABVL01000021">
    <property type="protein sequence ID" value="EDY17327.1"/>
    <property type="molecule type" value="Genomic_DNA"/>
</dbReference>
<dbReference type="SUPFAM" id="SSF48452">
    <property type="entry name" value="TPR-like"/>
    <property type="match status" value="1"/>
</dbReference>
<dbReference type="InterPro" id="IPR002201">
    <property type="entry name" value="Glyco_trans_9"/>
</dbReference>
<dbReference type="InterPro" id="IPR011990">
    <property type="entry name" value="TPR-like_helical_dom_sf"/>
</dbReference>
<dbReference type="Pfam" id="PF13424">
    <property type="entry name" value="TPR_12"/>
    <property type="match status" value="1"/>
</dbReference>
<accession>B4D8D4</accession>